<name>A0A3Q8U0C8_9PSED</name>
<evidence type="ECO:0000313" key="1">
    <source>
        <dbReference type="EMBL" id="AZL68459.1"/>
    </source>
</evidence>
<gene>
    <name evidence="1" type="ORF">EJA05_12325</name>
</gene>
<proteinExistence type="predicted"/>
<accession>A0A3Q8U0C8</accession>
<dbReference type="Proteomes" id="UP000268230">
    <property type="component" value="Chromosome"/>
</dbReference>
<dbReference type="KEGG" id="pory:EJA05_12325"/>
<protein>
    <submittedName>
        <fullName evidence="1">Uncharacterized protein</fullName>
    </submittedName>
</protein>
<reference evidence="1 2" key="1">
    <citation type="submission" date="2018-12" db="EMBL/GenBank/DDBJ databases">
        <authorList>
            <person name="Li S."/>
            <person name="Yang R."/>
            <person name="Chen G."/>
            <person name="Zou L."/>
            <person name="Zhang C."/>
            <person name="Chen Y."/>
            <person name="Liu Z."/>
            <person name="Li Y."/>
            <person name="Yan Y."/>
            <person name="Huang M."/>
            <person name="Chen T."/>
        </authorList>
    </citation>
    <scope>NUCLEOTIDE SEQUENCE [LARGE SCALE GENOMIC DNA]</scope>
    <source>
        <strain evidence="1 2">1257</strain>
    </source>
</reference>
<evidence type="ECO:0000313" key="2">
    <source>
        <dbReference type="Proteomes" id="UP000268230"/>
    </source>
</evidence>
<organism evidence="1 2">
    <name type="scientific">Pseudomonas entomophila</name>
    <dbReference type="NCBI Taxonomy" id="312306"/>
    <lineage>
        <taxon>Bacteria</taxon>
        <taxon>Pseudomonadati</taxon>
        <taxon>Pseudomonadota</taxon>
        <taxon>Gammaproteobacteria</taxon>
        <taxon>Pseudomonadales</taxon>
        <taxon>Pseudomonadaceae</taxon>
        <taxon>Pseudomonas</taxon>
    </lineage>
</organism>
<dbReference type="AlphaFoldDB" id="A0A3Q8U0C8"/>
<dbReference type="EMBL" id="CP034338">
    <property type="protein sequence ID" value="AZL68459.1"/>
    <property type="molecule type" value="Genomic_DNA"/>
</dbReference>
<sequence>MNVSHRSTSTEGPALILNQRTSTRGDGAALTIQQASLELGEHNGQIVLRRYFEHYSPAHGEWVEYSHTVTANELIHWMMAKGQLHIEHSPQDPAAVAAGGQP</sequence>
<dbReference type="OrthoDB" id="6925107at2"/>